<dbReference type="CDD" id="cd14671">
    <property type="entry name" value="PAAR_like"/>
    <property type="match status" value="1"/>
</dbReference>
<dbReference type="Proteomes" id="UP000515744">
    <property type="component" value="Chromosome"/>
</dbReference>
<dbReference type="AlphaFoldDB" id="A0A7G5C9J9"/>
<evidence type="ECO:0008006" key="3">
    <source>
        <dbReference type="Google" id="ProtNLM"/>
    </source>
</evidence>
<accession>A0A7G5C9J9</accession>
<gene>
    <name evidence="1" type="ORF">HC358_02015</name>
</gene>
<protein>
    <recommendedName>
        <fullName evidence="3">PAAR domain-containing protein</fullName>
    </recommendedName>
</protein>
<reference evidence="2" key="1">
    <citation type="journal article" date="2020" name="Mol. Biol.">
        <title>Life and death of selfish genes: comparative genomics reveals the dynamic evolution of cytoplasmic incompatibility.</title>
        <authorList>
            <person name="Martinez J."/>
            <person name="Klasson L."/>
            <person name="Welch J."/>
            <person name="Jiggins F.M."/>
        </authorList>
    </citation>
    <scope>NUCLEOTIDE SEQUENCE [LARGE SCALE GENOMIC DNA]</scope>
</reference>
<organism evidence="1 2">
    <name type="scientific">Wolbachia pipientis</name>
    <dbReference type="NCBI Taxonomy" id="955"/>
    <lineage>
        <taxon>Bacteria</taxon>
        <taxon>Pseudomonadati</taxon>
        <taxon>Pseudomonadota</taxon>
        <taxon>Alphaproteobacteria</taxon>
        <taxon>Rickettsiales</taxon>
        <taxon>Anaplasmataceae</taxon>
        <taxon>Wolbachieae</taxon>
        <taxon>Wolbachia</taxon>
    </lineage>
</organism>
<evidence type="ECO:0000313" key="2">
    <source>
        <dbReference type="Proteomes" id="UP000515744"/>
    </source>
</evidence>
<name>A0A7G5C9J9_WOLPI</name>
<reference evidence="1 2" key="2">
    <citation type="journal article" date="2020" name="Mol. Biol. Evol.">
        <title>Life and death of selfish genes: comparative genomics reveals the dynamic evolution of cytoplasmic incompatibility.</title>
        <authorList>
            <person name="Martinez J."/>
            <person name="Klasson L."/>
            <person name="Welch J."/>
            <person name="Jiggins F.M."/>
        </authorList>
    </citation>
    <scope>NUCLEOTIDE SEQUENCE [LARGE SCALE GENOMIC DNA]</scope>
    <source>
        <strain evidence="1">WStv</strain>
    </source>
</reference>
<proteinExistence type="predicted"/>
<dbReference type="RefSeq" id="WP_182159662.1">
    <property type="nucleotide sequence ID" value="NZ_CP050531.1"/>
</dbReference>
<evidence type="ECO:0000313" key="1">
    <source>
        <dbReference type="EMBL" id="QMV45883.1"/>
    </source>
</evidence>
<dbReference type="Gene3D" id="2.60.200.60">
    <property type="match status" value="1"/>
</dbReference>
<sequence>MDKAIVCEGDNCGGIPVHICMSGSRDVFVNGRSVCRKGDILTMGETLTQGSETVFVNGYGVSRTGDMASCSFYLVSKNNNVFANLG</sequence>
<dbReference type="EMBL" id="CP050531">
    <property type="protein sequence ID" value="QMV45883.1"/>
    <property type="molecule type" value="Genomic_DNA"/>
</dbReference>